<dbReference type="SUPFAM" id="SSF46689">
    <property type="entry name" value="Homeodomain-like"/>
    <property type="match status" value="1"/>
</dbReference>
<evidence type="ECO:0000259" key="5">
    <source>
        <dbReference type="Pfam" id="PF16925"/>
    </source>
</evidence>
<dbReference type="OrthoDB" id="9795242at2"/>
<evidence type="ECO:0000256" key="1">
    <source>
        <dbReference type="ARBA" id="ARBA00023015"/>
    </source>
</evidence>
<dbReference type="Pfam" id="PF00440">
    <property type="entry name" value="TetR_N"/>
    <property type="match status" value="1"/>
</dbReference>
<reference evidence="7" key="1">
    <citation type="submission" date="2016-10" db="EMBL/GenBank/DDBJ databases">
        <authorList>
            <person name="Varghese N."/>
            <person name="Submissions S."/>
        </authorList>
    </citation>
    <scope>NUCLEOTIDE SEQUENCE [LARGE SCALE GENOMIC DNA]</scope>
    <source>
        <strain evidence="7">DSM 23920</strain>
    </source>
</reference>
<keyword evidence="7" id="KW-1185">Reference proteome</keyword>
<dbReference type="STRING" id="408074.SAMN05660909_00041"/>
<feature type="domain" description="HTH tetR-type" evidence="4">
    <location>
        <begin position="16"/>
        <end position="58"/>
    </location>
</feature>
<evidence type="ECO:0000313" key="6">
    <source>
        <dbReference type="EMBL" id="SDZ90047.1"/>
    </source>
</evidence>
<keyword evidence="3" id="KW-0804">Transcription</keyword>
<dbReference type="GO" id="GO:0003677">
    <property type="term" value="F:DNA binding"/>
    <property type="evidence" value="ECO:0007669"/>
    <property type="project" value="UniProtKB-KW"/>
</dbReference>
<dbReference type="EMBL" id="FNRL01000001">
    <property type="protein sequence ID" value="SDZ90047.1"/>
    <property type="molecule type" value="Genomic_DNA"/>
</dbReference>
<evidence type="ECO:0000256" key="3">
    <source>
        <dbReference type="ARBA" id="ARBA00023163"/>
    </source>
</evidence>
<keyword evidence="1" id="KW-0805">Transcription regulation</keyword>
<evidence type="ECO:0000313" key="7">
    <source>
        <dbReference type="Proteomes" id="UP000199656"/>
    </source>
</evidence>
<dbReference type="AlphaFoldDB" id="A0A1H3WSB3"/>
<dbReference type="InterPro" id="IPR011075">
    <property type="entry name" value="TetR_C"/>
</dbReference>
<name>A0A1H3WSB3_9BACT</name>
<proteinExistence type="predicted"/>
<dbReference type="PANTHER" id="PTHR47506">
    <property type="entry name" value="TRANSCRIPTIONAL REGULATORY PROTEIN"/>
    <property type="match status" value="1"/>
</dbReference>
<dbReference type="RefSeq" id="WP_089757414.1">
    <property type="nucleotide sequence ID" value="NZ_BKAT01000020.1"/>
</dbReference>
<protein>
    <submittedName>
        <fullName evidence="6">Transcriptional regulator, TetR family</fullName>
    </submittedName>
</protein>
<dbReference type="Gene3D" id="1.10.10.60">
    <property type="entry name" value="Homeodomain-like"/>
    <property type="match status" value="1"/>
</dbReference>
<dbReference type="Proteomes" id="UP000199656">
    <property type="component" value="Unassembled WGS sequence"/>
</dbReference>
<dbReference type="InterPro" id="IPR009057">
    <property type="entry name" value="Homeodomain-like_sf"/>
</dbReference>
<evidence type="ECO:0000256" key="2">
    <source>
        <dbReference type="ARBA" id="ARBA00023125"/>
    </source>
</evidence>
<dbReference type="Gene3D" id="1.10.357.10">
    <property type="entry name" value="Tetracycline Repressor, domain 2"/>
    <property type="match status" value="1"/>
</dbReference>
<feature type="domain" description="Tetracyclin repressor-like C-terminal" evidence="5">
    <location>
        <begin position="93"/>
        <end position="183"/>
    </location>
</feature>
<keyword evidence="2" id="KW-0238">DNA-binding</keyword>
<dbReference type="InterPro" id="IPR001647">
    <property type="entry name" value="HTH_TetR"/>
</dbReference>
<evidence type="ECO:0000259" key="4">
    <source>
        <dbReference type="Pfam" id="PF00440"/>
    </source>
</evidence>
<dbReference type="PANTHER" id="PTHR47506:SF1">
    <property type="entry name" value="HTH-TYPE TRANSCRIPTIONAL REGULATOR YJDC"/>
    <property type="match status" value="1"/>
</dbReference>
<dbReference type="Pfam" id="PF16925">
    <property type="entry name" value="TetR_C_13"/>
    <property type="match status" value="1"/>
</dbReference>
<organism evidence="6 7">
    <name type="scientific">Chitinophaga terrae</name>
    <name type="common">ex Kim and Jung 2007</name>
    <dbReference type="NCBI Taxonomy" id="408074"/>
    <lineage>
        <taxon>Bacteria</taxon>
        <taxon>Pseudomonadati</taxon>
        <taxon>Bacteroidota</taxon>
        <taxon>Chitinophagia</taxon>
        <taxon>Chitinophagales</taxon>
        <taxon>Chitinophagaceae</taxon>
        <taxon>Chitinophaga</taxon>
    </lineage>
</organism>
<dbReference type="SUPFAM" id="SSF48498">
    <property type="entry name" value="Tetracyclin repressor-like, C-terminal domain"/>
    <property type="match status" value="1"/>
</dbReference>
<sequence>MKGRPTRHQDKELILKAQEVFWQRGFNGTSLADLSNATGAGAGSLYNTFKGGKKELFKKALQQRREDLEAFRQMLAKSEDPVALIKKFFMDLANADKQAHDKGCIVANSIVEMTFIDDELKNEATQILKETEQLYVSVIAAAQKKGTLTTKTPADTLGKFLITFWCGINSLRRIYPDKKTLKEQIAFHLQVLN</sequence>
<dbReference type="InterPro" id="IPR036271">
    <property type="entry name" value="Tet_transcr_reg_TetR-rel_C_sf"/>
</dbReference>
<gene>
    <name evidence="6" type="ORF">SAMN05660909_00041</name>
</gene>
<accession>A0A1H3WSB3</accession>